<dbReference type="NCBIfam" id="TIGR00229">
    <property type="entry name" value="sensory_box"/>
    <property type="match status" value="1"/>
</dbReference>
<accession>A0ABV8DEG0</accession>
<dbReference type="InterPro" id="IPR000014">
    <property type="entry name" value="PAS"/>
</dbReference>
<dbReference type="SUPFAM" id="SSF52172">
    <property type="entry name" value="CheY-like"/>
    <property type="match status" value="1"/>
</dbReference>
<evidence type="ECO:0000259" key="3">
    <source>
        <dbReference type="PROSITE" id="PS50110"/>
    </source>
</evidence>
<dbReference type="InterPro" id="IPR029787">
    <property type="entry name" value="Nucleotide_cyclase"/>
</dbReference>
<dbReference type="PROSITE" id="PS50887">
    <property type="entry name" value="GGDEF"/>
    <property type="match status" value="1"/>
</dbReference>
<dbReference type="Pfam" id="PF00563">
    <property type="entry name" value="EAL"/>
    <property type="match status" value="1"/>
</dbReference>
<reference evidence="9" key="1">
    <citation type="journal article" date="2019" name="Int. J. Syst. Evol. Microbiol.">
        <title>The Global Catalogue of Microorganisms (GCM) 10K type strain sequencing project: providing services to taxonomists for standard genome sequencing and annotation.</title>
        <authorList>
            <consortium name="The Broad Institute Genomics Platform"/>
            <consortium name="The Broad Institute Genome Sequencing Center for Infectious Disease"/>
            <person name="Wu L."/>
            <person name="Ma J."/>
        </authorList>
    </citation>
    <scope>NUCLEOTIDE SEQUENCE [LARGE SCALE GENOMIC DNA]</scope>
    <source>
        <strain evidence="9">CCUG 2113</strain>
    </source>
</reference>
<dbReference type="Pfam" id="PF00990">
    <property type="entry name" value="GGDEF"/>
    <property type="match status" value="1"/>
</dbReference>
<dbReference type="NCBIfam" id="TIGR00254">
    <property type="entry name" value="GGDEF"/>
    <property type="match status" value="1"/>
</dbReference>
<dbReference type="InterPro" id="IPR001633">
    <property type="entry name" value="EAL_dom"/>
</dbReference>
<dbReference type="Proteomes" id="UP001595693">
    <property type="component" value="Unassembled WGS sequence"/>
</dbReference>
<dbReference type="InterPro" id="IPR052155">
    <property type="entry name" value="Biofilm_reg_signaling"/>
</dbReference>
<dbReference type="InterPro" id="IPR001789">
    <property type="entry name" value="Sig_transdc_resp-reg_receiver"/>
</dbReference>
<feature type="modified residue" description="4-aspartylphosphate" evidence="1">
    <location>
        <position position="762"/>
    </location>
</feature>
<dbReference type="Gene3D" id="3.20.20.450">
    <property type="entry name" value="EAL domain"/>
    <property type="match status" value="1"/>
</dbReference>
<keyword evidence="1" id="KW-0597">Phosphoprotein</keyword>
<evidence type="ECO:0000256" key="1">
    <source>
        <dbReference type="PROSITE-ProRule" id="PRU00169"/>
    </source>
</evidence>
<dbReference type="PANTHER" id="PTHR44757:SF2">
    <property type="entry name" value="BIOFILM ARCHITECTURE MAINTENANCE PROTEIN MBAA"/>
    <property type="match status" value="1"/>
</dbReference>
<dbReference type="SMART" id="SM00448">
    <property type="entry name" value="REC"/>
    <property type="match status" value="1"/>
</dbReference>
<dbReference type="InterPro" id="IPR035965">
    <property type="entry name" value="PAS-like_dom_sf"/>
</dbReference>
<dbReference type="Gene3D" id="2.10.70.100">
    <property type="match status" value="1"/>
</dbReference>
<evidence type="ECO:0000313" key="9">
    <source>
        <dbReference type="Proteomes" id="UP001595693"/>
    </source>
</evidence>
<dbReference type="InterPro" id="IPR000700">
    <property type="entry name" value="PAS-assoc_C"/>
</dbReference>
<keyword evidence="9" id="KW-1185">Reference proteome</keyword>
<feature type="coiled-coil region" evidence="2">
    <location>
        <begin position="844"/>
        <end position="875"/>
    </location>
</feature>
<protein>
    <submittedName>
        <fullName evidence="8">EAL domain-containing protein</fullName>
    </submittedName>
</protein>
<dbReference type="InterPro" id="IPR011006">
    <property type="entry name" value="CheY-like_superfamily"/>
</dbReference>
<dbReference type="PROSITE" id="PS50112">
    <property type="entry name" value="PAS"/>
    <property type="match status" value="2"/>
</dbReference>
<feature type="domain" description="PAS" evidence="4">
    <location>
        <begin position="38"/>
        <end position="88"/>
    </location>
</feature>
<dbReference type="Gene3D" id="3.30.450.20">
    <property type="entry name" value="PAS domain"/>
    <property type="match status" value="3"/>
</dbReference>
<evidence type="ECO:0000313" key="8">
    <source>
        <dbReference type="EMBL" id="MFC3936696.1"/>
    </source>
</evidence>
<evidence type="ECO:0000259" key="4">
    <source>
        <dbReference type="PROSITE" id="PS50112"/>
    </source>
</evidence>
<dbReference type="SUPFAM" id="SSF141868">
    <property type="entry name" value="EAL domain-like"/>
    <property type="match status" value="1"/>
</dbReference>
<dbReference type="CDD" id="cd01948">
    <property type="entry name" value="EAL"/>
    <property type="match status" value="1"/>
</dbReference>
<feature type="domain" description="PAC" evidence="5">
    <location>
        <begin position="216"/>
        <end position="268"/>
    </location>
</feature>
<feature type="domain" description="PAS" evidence="4">
    <location>
        <begin position="875"/>
        <end position="911"/>
    </location>
</feature>
<dbReference type="EMBL" id="JBHSAJ010000056">
    <property type="protein sequence ID" value="MFC3936696.1"/>
    <property type="molecule type" value="Genomic_DNA"/>
</dbReference>
<dbReference type="RefSeq" id="WP_082437416.1">
    <property type="nucleotide sequence ID" value="NZ_JAMXAX010000029.1"/>
</dbReference>
<dbReference type="SUPFAM" id="SSF55785">
    <property type="entry name" value="PYP-like sensor domain (PAS domain)"/>
    <property type="match status" value="3"/>
</dbReference>
<dbReference type="SMART" id="SM00052">
    <property type="entry name" value="EAL"/>
    <property type="match status" value="1"/>
</dbReference>
<dbReference type="InterPro" id="IPR043128">
    <property type="entry name" value="Rev_trsase/Diguanyl_cyclase"/>
</dbReference>
<organism evidence="8 9">
    <name type="scientific">Acidovorax facilis</name>
    <dbReference type="NCBI Taxonomy" id="12917"/>
    <lineage>
        <taxon>Bacteria</taxon>
        <taxon>Pseudomonadati</taxon>
        <taxon>Pseudomonadota</taxon>
        <taxon>Betaproteobacteria</taxon>
        <taxon>Burkholderiales</taxon>
        <taxon>Comamonadaceae</taxon>
        <taxon>Acidovorax</taxon>
    </lineage>
</organism>
<dbReference type="SUPFAM" id="SSF55073">
    <property type="entry name" value="Nucleotide cyclase"/>
    <property type="match status" value="1"/>
</dbReference>
<dbReference type="PROSITE" id="PS50883">
    <property type="entry name" value="EAL"/>
    <property type="match status" value="1"/>
</dbReference>
<feature type="domain" description="Response regulatory" evidence="3">
    <location>
        <begin position="713"/>
        <end position="828"/>
    </location>
</feature>
<dbReference type="Pfam" id="PF13426">
    <property type="entry name" value="PAS_9"/>
    <property type="match status" value="1"/>
</dbReference>
<evidence type="ECO:0000259" key="5">
    <source>
        <dbReference type="PROSITE" id="PS50113"/>
    </source>
</evidence>
<dbReference type="CDD" id="cd17569">
    <property type="entry name" value="REC_HupR-like"/>
    <property type="match status" value="1"/>
</dbReference>
<evidence type="ECO:0000259" key="6">
    <source>
        <dbReference type="PROSITE" id="PS50883"/>
    </source>
</evidence>
<keyword evidence="2" id="KW-0175">Coiled coil</keyword>
<gene>
    <name evidence="8" type="ORF">ACFOW3_18915</name>
</gene>
<feature type="domain" description="EAL" evidence="6">
    <location>
        <begin position="444"/>
        <end position="698"/>
    </location>
</feature>
<dbReference type="SMART" id="SM00091">
    <property type="entry name" value="PAS"/>
    <property type="match status" value="2"/>
</dbReference>
<comment type="caution">
    <text evidence="8">The sequence shown here is derived from an EMBL/GenBank/DDBJ whole genome shotgun (WGS) entry which is preliminary data.</text>
</comment>
<dbReference type="InterPro" id="IPR000160">
    <property type="entry name" value="GGDEF_dom"/>
</dbReference>
<dbReference type="PROSITE" id="PS50110">
    <property type="entry name" value="RESPONSE_REGULATORY"/>
    <property type="match status" value="1"/>
</dbReference>
<dbReference type="Gene3D" id="3.40.50.2300">
    <property type="match status" value="1"/>
</dbReference>
<dbReference type="PROSITE" id="PS50113">
    <property type="entry name" value="PAC"/>
    <property type="match status" value="1"/>
</dbReference>
<name>A0ABV8DEG0_9BURK</name>
<evidence type="ECO:0000259" key="7">
    <source>
        <dbReference type="PROSITE" id="PS50887"/>
    </source>
</evidence>
<sequence>MGSFDTEDRPFEQEMALSEPDYRLLVDQVQAAVFVIQKGRFLFVNPKLLELFGYSKEEMLRGMDPMLLCVPEHRDMVREQTNARVAGVPGKAYEVECLRKNGERFSAQVWGVRIFLSAQAADLVTLHDVSAIQAATRYAQQRVQLFRNAEELARIGSAEVDLVSGTVTLSSGMHAILGVPLTETPPGTDWLLARVPPVERPYVQAISEGVSPDDVCEFQHRIVHTDGSLRTVLHRVLAEADEGGKVIRTVTLLQDITLQRAAEQKLDKLANTDEITGLPNRNALTEYLDTKMREAARGGRHIAVLSVEIDRLKLVSESLGHAAGDQLLMEVGRRLQPQVSQDDLLAHFGSGEFSLVLAREESVDEAMARGTAASLVDALSLPVAIGDNEIKVTCDIGISLYPVHGDDPEKLLQQAQAAMYRAHELGKNQICVFSSGMHSKAISRLVMESGLRRALERNEFELHFQPKLELVSGAIIGAEAFLEWKSPDGALISRSSYIRAAEETGLIVPIGEWVLRTACLQALEWQRAGHPMCRVAVNLSARQLQQPDLAQKIEKILIETGLDPRLLGLEITEGALMGESTRIARILGDLKTLGIEISLDDFGTGYSSLSYLRTLPIDVVKVDRSFVHDVTAASQDVSITRAIINMAHSLQMRVLAEGVETEGQLALLIANGCDQMQGHYFSGLLTADAMGSLLRESKALPEHLLLRRAQQRTLLLVDDEDSIVSALRRLLRRDGYHIVTANSGAQGLQRLAENSVDVIVSDQRMPGMTGVEFLRRAKELYPDTVRMVLSGYTELQSITDAINEGAIYKFLTKPWDDERLRGHVAEAFSQKGMADENRRLASAVLRANEELTAVNDRLQQLLTNQREQIHREESSLSVAREVLDHIPAAVIGVDLEGMVAFVNADAEALFGRTTALLGQDADDVLPADLRHVWRAADQSYHDVQLAGETFRVVCRSIGGENHSRGRLLVLVPGSAA</sequence>
<feature type="domain" description="GGDEF" evidence="7">
    <location>
        <begin position="300"/>
        <end position="435"/>
    </location>
</feature>
<dbReference type="CDD" id="cd01949">
    <property type="entry name" value="GGDEF"/>
    <property type="match status" value="1"/>
</dbReference>
<dbReference type="CDD" id="cd00130">
    <property type="entry name" value="PAS"/>
    <property type="match status" value="1"/>
</dbReference>
<dbReference type="Gene3D" id="3.30.70.270">
    <property type="match status" value="1"/>
</dbReference>
<evidence type="ECO:0000256" key="2">
    <source>
        <dbReference type="SAM" id="Coils"/>
    </source>
</evidence>
<dbReference type="PANTHER" id="PTHR44757">
    <property type="entry name" value="DIGUANYLATE CYCLASE DGCP"/>
    <property type="match status" value="1"/>
</dbReference>
<dbReference type="InterPro" id="IPR035919">
    <property type="entry name" value="EAL_sf"/>
</dbReference>
<dbReference type="Pfam" id="PF00072">
    <property type="entry name" value="Response_reg"/>
    <property type="match status" value="1"/>
</dbReference>
<proteinExistence type="predicted"/>
<dbReference type="SMART" id="SM00267">
    <property type="entry name" value="GGDEF"/>
    <property type="match status" value="1"/>
</dbReference>